<sequence length="416" mass="45717">MASKVLGSPTVLKQQRTLVYRGLGTSKGSLRSPAILLRNISCGGVSHRSCAYYSSSSSSAGHGGKSPPPAYAFTLDLIPQEFANSTFFALHRPLLDLRPLTKAQRFTLNMDIPGMSSPSAHLRNLQVSIINQDRAASGSPHRPEATPVDPMAPPQPFQQLKALDSFKADPQVEALTEYMAQVTPFRPPKGMAKMEASAPSTTERATAPASSVAPLLETPEESLIPEAMRLGPFAPRLFSLDPSSPQALSSTSQLHQPSLAPEDAEEMADNFLETVELRQEAHYYTAAKHHTLRRQYGVGVLNTAPTSVASLSTLSSALTRRSAYYRRRLLRVALRGSSVQARLSHPKVRARPLASPLRTATLRRLRQAQANQSVTNSVGYQLDSVLRKRRKKMNKHKHKKLRKRTHALRRRLGKTS</sequence>
<keyword evidence="8" id="KW-1185">Reference proteome</keyword>
<keyword evidence="2" id="KW-0496">Mitochondrion</keyword>
<dbReference type="AlphaFoldDB" id="A0A9W8AV08"/>
<proteinExistence type="inferred from homology"/>
<dbReference type="Proteomes" id="UP001150925">
    <property type="component" value="Unassembled WGS sequence"/>
</dbReference>
<feature type="domain" description="Ribosomal protein mS38 C-terminal" evidence="6">
    <location>
        <begin position="381"/>
        <end position="414"/>
    </location>
</feature>
<evidence type="ECO:0000256" key="1">
    <source>
        <dbReference type="ARBA" id="ARBA00004173"/>
    </source>
</evidence>
<accession>A0A9W8AV08</accession>
<dbReference type="PANTHER" id="PTHR32035:SF3">
    <property type="entry name" value="SMALL RIBOSOMAL SUBUNIT PROTEIN MS38"/>
    <property type="match status" value="1"/>
</dbReference>
<evidence type="ECO:0000256" key="4">
    <source>
        <dbReference type="ARBA" id="ARBA00035682"/>
    </source>
</evidence>
<protein>
    <recommendedName>
        <fullName evidence="4">Small ribosomal subunit protein mS38</fullName>
    </recommendedName>
</protein>
<name>A0A9W8AV08_9FUNG</name>
<dbReference type="Pfam" id="PF08213">
    <property type="entry name" value="COX24_C"/>
    <property type="match status" value="1"/>
</dbReference>
<comment type="subcellular location">
    <subcellularLocation>
        <location evidence="1">Mitochondrion</location>
    </subcellularLocation>
</comment>
<evidence type="ECO:0000313" key="8">
    <source>
        <dbReference type="Proteomes" id="UP001150925"/>
    </source>
</evidence>
<feature type="region of interest" description="Disordered" evidence="5">
    <location>
        <begin position="389"/>
        <end position="416"/>
    </location>
</feature>
<dbReference type="PANTHER" id="PTHR32035">
    <property type="entry name" value="AURORA KINASE A-INTERACTING PROTEIN"/>
    <property type="match status" value="1"/>
</dbReference>
<dbReference type="GO" id="GO:0005739">
    <property type="term" value="C:mitochondrion"/>
    <property type="evidence" value="ECO:0007669"/>
    <property type="project" value="UniProtKB-SubCell"/>
</dbReference>
<evidence type="ECO:0000256" key="2">
    <source>
        <dbReference type="ARBA" id="ARBA00023128"/>
    </source>
</evidence>
<comment type="similarity">
    <text evidence="3">Belongs to the mitochondrion-specific ribosomal protein mS38 family.</text>
</comment>
<dbReference type="OrthoDB" id="5599667at2759"/>
<comment type="caution">
    <text evidence="7">The sequence shown here is derived from an EMBL/GenBank/DDBJ whole genome shotgun (WGS) entry which is preliminary data.</text>
</comment>
<evidence type="ECO:0000313" key="7">
    <source>
        <dbReference type="EMBL" id="KAJ1964798.1"/>
    </source>
</evidence>
<reference evidence="7" key="1">
    <citation type="submission" date="2022-07" db="EMBL/GenBank/DDBJ databases">
        <title>Phylogenomic reconstructions and comparative analyses of Kickxellomycotina fungi.</title>
        <authorList>
            <person name="Reynolds N.K."/>
            <person name="Stajich J.E."/>
            <person name="Barry K."/>
            <person name="Grigoriev I.V."/>
            <person name="Crous P."/>
            <person name="Smith M.E."/>
        </authorList>
    </citation>
    <scope>NUCLEOTIDE SEQUENCE</scope>
    <source>
        <strain evidence="7">RSA 1196</strain>
    </source>
</reference>
<gene>
    <name evidence="7" type="ORF">IWQ62_002832</name>
</gene>
<dbReference type="EMBL" id="JANBPY010000662">
    <property type="protein sequence ID" value="KAJ1964798.1"/>
    <property type="molecule type" value="Genomic_DNA"/>
</dbReference>
<evidence type="ECO:0000259" key="6">
    <source>
        <dbReference type="SMART" id="SM01155"/>
    </source>
</evidence>
<dbReference type="InterPro" id="IPR013177">
    <property type="entry name" value="Ribosomal_mS38_C"/>
</dbReference>
<evidence type="ECO:0000256" key="3">
    <source>
        <dbReference type="ARBA" id="ARBA00035647"/>
    </source>
</evidence>
<dbReference type="SMART" id="SM01155">
    <property type="entry name" value="DUF1713"/>
    <property type="match status" value="1"/>
</dbReference>
<organism evidence="7 8">
    <name type="scientific">Dispira parvispora</name>
    <dbReference type="NCBI Taxonomy" id="1520584"/>
    <lineage>
        <taxon>Eukaryota</taxon>
        <taxon>Fungi</taxon>
        <taxon>Fungi incertae sedis</taxon>
        <taxon>Zoopagomycota</taxon>
        <taxon>Kickxellomycotina</taxon>
        <taxon>Dimargaritomycetes</taxon>
        <taxon>Dimargaritales</taxon>
        <taxon>Dimargaritaceae</taxon>
        <taxon>Dispira</taxon>
    </lineage>
</organism>
<feature type="region of interest" description="Disordered" evidence="5">
    <location>
        <begin position="189"/>
        <end position="213"/>
    </location>
</feature>
<evidence type="ECO:0000256" key="5">
    <source>
        <dbReference type="SAM" id="MobiDB-lite"/>
    </source>
</evidence>
<feature type="region of interest" description="Disordered" evidence="5">
    <location>
        <begin position="133"/>
        <end position="156"/>
    </location>
</feature>